<evidence type="ECO:0000259" key="9">
    <source>
        <dbReference type="Pfam" id="PF01728"/>
    </source>
</evidence>
<evidence type="ECO:0000256" key="7">
    <source>
        <dbReference type="ARBA" id="ARBA00048902"/>
    </source>
</evidence>
<dbReference type="HAMAP" id="MF_03162">
    <property type="entry name" value="RNA_methyltr_E_TRM7"/>
    <property type="match status" value="1"/>
</dbReference>
<feature type="domain" description="Ribosomal RNA methyltransferase FtsJ" evidence="9">
    <location>
        <begin position="21"/>
        <end position="205"/>
    </location>
</feature>
<evidence type="ECO:0000256" key="2">
    <source>
        <dbReference type="ARBA" id="ARBA00022552"/>
    </source>
</evidence>
<feature type="binding site" evidence="8">
    <location>
        <position position="55"/>
    </location>
    <ligand>
        <name>S-adenosyl-L-methionine</name>
        <dbReference type="ChEBI" id="CHEBI:59789"/>
    </ligand>
</feature>
<feature type="active site" description="Proton acceptor" evidence="8">
    <location>
        <position position="162"/>
    </location>
</feature>
<keyword evidence="6 8" id="KW-0819">tRNA processing</keyword>
<dbReference type="GO" id="GO:0002128">
    <property type="term" value="P:tRNA nucleoside ribose methylation"/>
    <property type="evidence" value="ECO:0007669"/>
    <property type="project" value="UniProtKB-UniRule"/>
</dbReference>
<keyword evidence="3 8" id="KW-0489">Methyltransferase</keyword>
<feature type="binding site" evidence="8">
    <location>
        <position position="81"/>
    </location>
    <ligand>
        <name>S-adenosyl-L-methionine</name>
        <dbReference type="ChEBI" id="CHEBI:59789"/>
    </ligand>
</feature>
<dbReference type="InterPro" id="IPR050082">
    <property type="entry name" value="RNA_methyltr_RlmE"/>
</dbReference>
<dbReference type="Pfam" id="PF01728">
    <property type="entry name" value="FtsJ"/>
    <property type="match status" value="1"/>
</dbReference>
<evidence type="ECO:0000256" key="1">
    <source>
        <dbReference type="ARBA" id="ARBA00022490"/>
    </source>
</evidence>
<dbReference type="PANTHER" id="PTHR10920">
    <property type="entry name" value="RIBOSOMAL RNA METHYLTRANSFERASE"/>
    <property type="match status" value="1"/>
</dbReference>
<dbReference type="GO" id="GO:0106340">
    <property type="term" value="F:tRNA (guanosine(34)-2'-O)-methyltransferase activity"/>
    <property type="evidence" value="ECO:0007669"/>
    <property type="project" value="UniProtKB-ARBA"/>
</dbReference>
<feature type="binding site" evidence="8">
    <location>
        <position position="53"/>
    </location>
    <ligand>
        <name>S-adenosyl-L-methionine</name>
        <dbReference type="ChEBI" id="CHEBI:59789"/>
    </ligand>
</feature>
<dbReference type="FunFam" id="3.40.50.150:FF:000220">
    <property type="entry name" value="CAMK protein kinase"/>
    <property type="match status" value="1"/>
</dbReference>
<evidence type="ECO:0000313" key="11">
    <source>
        <dbReference type="Proteomes" id="UP000325440"/>
    </source>
</evidence>
<keyword evidence="11" id="KW-1185">Reference proteome</keyword>
<comment type="function">
    <text evidence="8">Methylates the 2'-O-ribose of nucleotides at positions 32 and 34 of the tRNA anticodon loop of substrate tRNAs.</text>
</comment>
<feature type="binding site" evidence="8">
    <location>
        <position position="122"/>
    </location>
    <ligand>
        <name>S-adenosyl-L-methionine</name>
        <dbReference type="ChEBI" id="CHEBI:59789"/>
    </ligand>
</feature>
<dbReference type="AlphaFoldDB" id="A0A5E4NPZ1"/>
<dbReference type="GO" id="GO:0006364">
    <property type="term" value="P:rRNA processing"/>
    <property type="evidence" value="ECO:0007669"/>
    <property type="project" value="UniProtKB-KW"/>
</dbReference>
<evidence type="ECO:0000256" key="5">
    <source>
        <dbReference type="ARBA" id="ARBA00022691"/>
    </source>
</evidence>
<evidence type="ECO:0000256" key="3">
    <source>
        <dbReference type="ARBA" id="ARBA00022603"/>
    </source>
</evidence>
<dbReference type="OrthoDB" id="289250at2759"/>
<dbReference type="Gene3D" id="3.40.50.150">
    <property type="entry name" value="Vaccinia Virus protein VP39"/>
    <property type="match status" value="1"/>
</dbReference>
<organism evidence="10 11">
    <name type="scientific">Cinara cedri</name>
    <dbReference type="NCBI Taxonomy" id="506608"/>
    <lineage>
        <taxon>Eukaryota</taxon>
        <taxon>Metazoa</taxon>
        <taxon>Ecdysozoa</taxon>
        <taxon>Arthropoda</taxon>
        <taxon>Hexapoda</taxon>
        <taxon>Insecta</taxon>
        <taxon>Pterygota</taxon>
        <taxon>Neoptera</taxon>
        <taxon>Paraneoptera</taxon>
        <taxon>Hemiptera</taxon>
        <taxon>Sternorrhyncha</taxon>
        <taxon>Aphidomorpha</taxon>
        <taxon>Aphidoidea</taxon>
        <taxon>Aphididae</taxon>
        <taxon>Lachninae</taxon>
        <taxon>Cinara</taxon>
    </lineage>
</organism>
<reference evidence="10 11" key="1">
    <citation type="submission" date="2019-08" db="EMBL/GenBank/DDBJ databases">
        <authorList>
            <person name="Alioto T."/>
            <person name="Alioto T."/>
            <person name="Gomez Garrido J."/>
        </authorList>
    </citation>
    <scope>NUCLEOTIDE SEQUENCE [LARGE SCALE GENOMIC DNA]</scope>
</reference>
<dbReference type="HAMAP" id="MF_01547">
    <property type="entry name" value="RNA_methyltr_E"/>
    <property type="match status" value="1"/>
</dbReference>
<dbReference type="EMBL" id="CABPRJ010002414">
    <property type="protein sequence ID" value="VVC45819.1"/>
    <property type="molecule type" value="Genomic_DNA"/>
</dbReference>
<keyword evidence="2" id="KW-0698">rRNA processing</keyword>
<evidence type="ECO:0000256" key="6">
    <source>
        <dbReference type="ARBA" id="ARBA00022694"/>
    </source>
</evidence>
<dbReference type="GO" id="GO:0005737">
    <property type="term" value="C:cytoplasm"/>
    <property type="evidence" value="ECO:0007669"/>
    <property type="project" value="UniProtKB-SubCell"/>
</dbReference>
<comment type="subcellular location">
    <subcellularLocation>
        <location evidence="8">Cytoplasm</location>
    </subcellularLocation>
</comment>
<sequence length="311" mass="34844">MGRTSKDRRDIYYRLAKEQGWRARSAFKLMQIDEHFNIFDGVVRVVDLCAAPGSWSQVLSKRLYADKTEGEQDDVSIVAVDLQTMAPLPGVTQIKGDITKESTAKEILSQFSDRLVDLVVFDGAPDVTGLNDHDEYIQAQLVVAAINISTYLLKPQGNFVGKIFRGKEVSMLLAWLEKFFDSVIVAKPRSSRNSSIEAFAVCLGFRLPDGFMPSLDNLSIARNDKRLRDEMVVHPVTTPFVACGSLDSFDADMTYPLNINGVEYVPREPVQAPISPPYKRAKTLITSRGKSVIIMHDVEETIINTQRLRLE</sequence>
<feature type="binding site" evidence="8">
    <location>
        <position position="97"/>
    </location>
    <ligand>
        <name>S-adenosyl-L-methionine</name>
        <dbReference type="ChEBI" id="CHEBI:59789"/>
    </ligand>
</feature>
<comment type="similarity">
    <text evidence="8">Belongs to the class I-like SAM-binding methyltransferase superfamily. RNA methyltransferase RlmE family. TRM7 subfamily.</text>
</comment>
<keyword evidence="5 8" id="KW-0949">S-adenosyl-L-methionine</keyword>
<name>A0A5E4NPZ1_9HEMI</name>
<dbReference type="EC" id="2.1.1.205" evidence="8"/>
<keyword evidence="1 8" id="KW-0963">Cytoplasm</keyword>
<proteinExistence type="inferred from homology"/>
<protein>
    <recommendedName>
        <fullName evidence="8">Putative tRNA (cytidine(32)/guanosine(34)-2'-O)-methyltransferase</fullName>
        <ecNumber evidence="8">2.1.1.205</ecNumber>
    </recommendedName>
    <alternativeName>
        <fullName evidence="8">2'-O-ribose RNA methyltransferase TRM7 homolog</fullName>
    </alternativeName>
</protein>
<dbReference type="Proteomes" id="UP000325440">
    <property type="component" value="Unassembled WGS sequence"/>
</dbReference>
<comment type="catalytic activity">
    <reaction evidence="7 8">
        <text>cytidine(32)/guanosine(34) in tRNA + 2 S-adenosyl-L-methionine = 2'-O-methylcytidine(32)/2'-O-methylguanosine(34) in tRNA + 2 S-adenosyl-L-homocysteine + 2 H(+)</text>
        <dbReference type="Rhea" id="RHEA:42396"/>
        <dbReference type="Rhea" id="RHEA-COMP:10246"/>
        <dbReference type="Rhea" id="RHEA-COMP:10247"/>
        <dbReference type="ChEBI" id="CHEBI:15378"/>
        <dbReference type="ChEBI" id="CHEBI:57856"/>
        <dbReference type="ChEBI" id="CHEBI:59789"/>
        <dbReference type="ChEBI" id="CHEBI:74269"/>
        <dbReference type="ChEBI" id="CHEBI:74445"/>
        <dbReference type="ChEBI" id="CHEBI:74495"/>
        <dbReference type="ChEBI" id="CHEBI:82748"/>
        <dbReference type="EC" id="2.1.1.205"/>
    </reaction>
</comment>
<dbReference type="InterPro" id="IPR028590">
    <property type="entry name" value="RNA_methyltr_E_TRM7"/>
</dbReference>
<dbReference type="InterPro" id="IPR002877">
    <property type="entry name" value="RNA_MeTrfase_FtsJ_dom"/>
</dbReference>
<dbReference type="PANTHER" id="PTHR10920:SF12">
    <property type="entry name" value="TRNA (CYTIDINE(32)_GUANOSINE(34)-2'-O)-METHYLTRANSFERASE-RELATED"/>
    <property type="match status" value="1"/>
</dbReference>
<accession>A0A5E4NPZ1</accession>
<dbReference type="InterPro" id="IPR015507">
    <property type="entry name" value="rRNA-MeTfrase_E"/>
</dbReference>
<dbReference type="GO" id="GO:0002181">
    <property type="term" value="P:cytoplasmic translation"/>
    <property type="evidence" value="ECO:0007669"/>
    <property type="project" value="UniProtKB-UniRule"/>
</dbReference>
<dbReference type="InterPro" id="IPR029063">
    <property type="entry name" value="SAM-dependent_MTases_sf"/>
</dbReference>
<evidence type="ECO:0000313" key="10">
    <source>
        <dbReference type="EMBL" id="VVC45819.1"/>
    </source>
</evidence>
<gene>
    <name evidence="10" type="ORF">CINCED_3A020715</name>
</gene>
<dbReference type="SUPFAM" id="SSF53335">
    <property type="entry name" value="S-adenosyl-L-methionine-dependent methyltransferases"/>
    <property type="match status" value="1"/>
</dbReference>
<evidence type="ECO:0000256" key="8">
    <source>
        <dbReference type="HAMAP-Rule" id="MF_03162"/>
    </source>
</evidence>
<keyword evidence="4 8" id="KW-0808">Transferase</keyword>
<evidence type="ECO:0000256" key="4">
    <source>
        <dbReference type="ARBA" id="ARBA00022679"/>
    </source>
</evidence>